<accession>A0A8J3ZV60</accession>
<reference evidence="1" key="1">
    <citation type="submission" date="2021-01" db="EMBL/GenBank/DDBJ databases">
        <title>Whole genome shotgun sequence of Virgisporangium ochraceum NBRC 16418.</title>
        <authorList>
            <person name="Komaki H."/>
            <person name="Tamura T."/>
        </authorList>
    </citation>
    <scope>NUCLEOTIDE SEQUENCE</scope>
    <source>
        <strain evidence="1">NBRC 16418</strain>
    </source>
</reference>
<gene>
    <name evidence="1" type="ORF">Voc01_054460</name>
</gene>
<sequence>MRALQRMADGLLGMFVPKVEASAIYYWQNFCQPYACSSGGGSQRIRCYCHDSGGGCTSCYNNGCC</sequence>
<protein>
    <submittedName>
        <fullName evidence="1">Uncharacterized protein</fullName>
    </submittedName>
</protein>
<organism evidence="1 2">
    <name type="scientific">Virgisporangium ochraceum</name>
    <dbReference type="NCBI Taxonomy" id="65505"/>
    <lineage>
        <taxon>Bacteria</taxon>
        <taxon>Bacillati</taxon>
        <taxon>Actinomycetota</taxon>
        <taxon>Actinomycetes</taxon>
        <taxon>Micromonosporales</taxon>
        <taxon>Micromonosporaceae</taxon>
        <taxon>Virgisporangium</taxon>
    </lineage>
</organism>
<keyword evidence="2" id="KW-1185">Reference proteome</keyword>
<dbReference type="AlphaFoldDB" id="A0A8J3ZV60"/>
<comment type="caution">
    <text evidence="1">The sequence shown here is derived from an EMBL/GenBank/DDBJ whole genome shotgun (WGS) entry which is preliminary data.</text>
</comment>
<dbReference type="EMBL" id="BOPH01000081">
    <property type="protein sequence ID" value="GIJ70529.1"/>
    <property type="molecule type" value="Genomic_DNA"/>
</dbReference>
<dbReference type="RefSeq" id="WP_203930424.1">
    <property type="nucleotide sequence ID" value="NZ_BOPH01000081.1"/>
</dbReference>
<evidence type="ECO:0000313" key="2">
    <source>
        <dbReference type="Proteomes" id="UP000635606"/>
    </source>
</evidence>
<proteinExistence type="predicted"/>
<name>A0A8J3ZV60_9ACTN</name>
<evidence type="ECO:0000313" key="1">
    <source>
        <dbReference type="EMBL" id="GIJ70529.1"/>
    </source>
</evidence>
<dbReference type="Proteomes" id="UP000635606">
    <property type="component" value="Unassembled WGS sequence"/>
</dbReference>